<evidence type="ECO:0000256" key="2">
    <source>
        <dbReference type="ARBA" id="ARBA00022801"/>
    </source>
</evidence>
<dbReference type="InterPro" id="IPR018120">
    <property type="entry name" value="Glyco_hydro_1_AS"/>
</dbReference>
<gene>
    <name evidence="8" type="ORF">JCGZ_16704</name>
</gene>
<feature type="signal peptide" evidence="7">
    <location>
        <begin position="1"/>
        <end position="23"/>
    </location>
</feature>
<evidence type="ECO:0000256" key="6">
    <source>
        <dbReference type="RuleBase" id="RU004468"/>
    </source>
</evidence>
<dbReference type="InterPro" id="IPR033132">
    <property type="entry name" value="GH_1_N_CS"/>
</dbReference>
<dbReference type="GO" id="GO:0008422">
    <property type="term" value="F:beta-glucosidase activity"/>
    <property type="evidence" value="ECO:0007669"/>
    <property type="project" value="TreeGrafter"/>
</dbReference>
<feature type="active site" description="Nucleophile" evidence="4">
    <location>
        <position position="415"/>
    </location>
</feature>
<protein>
    <recommendedName>
        <fullName evidence="10">Beta-glucosidase</fullName>
    </recommendedName>
</protein>
<dbReference type="FunFam" id="3.20.20.80:FF:000020">
    <property type="entry name" value="Beta-glucosidase 12"/>
    <property type="match status" value="1"/>
</dbReference>
<dbReference type="Proteomes" id="UP000027138">
    <property type="component" value="Unassembled WGS sequence"/>
</dbReference>
<dbReference type="Gene3D" id="3.20.20.80">
    <property type="entry name" value="Glycosidases"/>
    <property type="match status" value="1"/>
</dbReference>
<organism evidence="8 9">
    <name type="scientific">Jatropha curcas</name>
    <name type="common">Barbados nut</name>
    <dbReference type="NCBI Taxonomy" id="180498"/>
    <lineage>
        <taxon>Eukaryota</taxon>
        <taxon>Viridiplantae</taxon>
        <taxon>Streptophyta</taxon>
        <taxon>Embryophyta</taxon>
        <taxon>Tracheophyta</taxon>
        <taxon>Spermatophyta</taxon>
        <taxon>Magnoliopsida</taxon>
        <taxon>eudicotyledons</taxon>
        <taxon>Gunneridae</taxon>
        <taxon>Pentapetalae</taxon>
        <taxon>rosids</taxon>
        <taxon>fabids</taxon>
        <taxon>Malpighiales</taxon>
        <taxon>Euphorbiaceae</taxon>
        <taxon>Crotonoideae</taxon>
        <taxon>Jatropheae</taxon>
        <taxon>Jatropha</taxon>
    </lineage>
</organism>
<dbReference type="EMBL" id="KK914267">
    <property type="protein sequence ID" value="KDP43417.1"/>
    <property type="molecule type" value="Genomic_DNA"/>
</dbReference>
<name>A0A067L4S1_JATCU</name>
<accession>A0A067L4S1</accession>
<reference evidence="8 9" key="1">
    <citation type="journal article" date="2014" name="PLoS ONE">
        <title>Global Analysis of Gene Expression Profiles in Physic Nut (Jatropha curcas L.) Seedlings Exposed to Salt Stress.</title>
        <authorList>
            <person name="Zhang L."/>
            <person name="Zhang C."/>
            <person name="Wu P."/>
            <person name="Chen Y."/>
            <person name="Li M."/>
            <person name="Jiang H."/>
            <person name="Wu G."/>
        </authorList>
    </citation>
    <scope>NUCLEOTIDE SEQUENCE [LARGE SCALE GENOMIC DNA]</scope>
    <source>
        <strain evidence="9">cv. GZQX0401</strain>
        <tissue evidence="8">Young leaves</tissue>
    </source>
</reference>
<evidence type="ECO:0000313" key="8">
    <source>
        <dbReference type="EMBL" id="KDP43417.1"/>
    </source>
</evidence>
<dbReference type="SUPFAM" id="SSF51445">
    <property type="entry name" value="(Trans)glycosidases"/>
    <property type="match status" value="1"/>
</dbReference>
<dbReference type="PANTHER" id="PTHR10353">
    <property type="entry name" value="GLYCOSYL HYDROLASE"/>
    <property type="match status" value="1"/>
</dbReference>
<dbReference type="GO" id="GO:0005975">
    <property type="term" value="P:carbohydrate metabolic process"/>
    <property type="evidence" value="ECO:0007669"/>
    <property type="project" value="InterPro"/>
</dbReference>
<dbReference type="InterPro" id="IPR017853">
    <property type="entry name" value="GH"/>
</dbReference>
<dbReference type="KEGG" id="jcu:105628657"/>
<sequence>MKIQLCFSIYLSNLAGFLASAGSQSPLGSVSPLNRSSFPDGFVFGAGSSAYQYEGAAAMDGRRPSIWDTFTRKHPEKIADHSNGNVADDFYQLYEYDIPLMKEIGLDSFRFSLSWSRILPEGKISKGVNWEGVKFYNSLIDKLLSNGIQPFVTLFHWDLPQALEDEYKGLLSPEILNDYYEYADFCFKEFGDRVKYWVTINEPNLMSDFGYAMGKYAPGRCSDYIGNCTDGNSATEPYIVVNNLILCHANAVKLYRQKYQDSQGGIIGISVHTKWMIPKYHNVASQNASSRACDFAFGWIIHPITYGDYPETMRYLVGKRLPEFTEAEMELVKGSFDFIGINYYTTNYADDVKYYDSIHLSYTTDSRVNETYEKNGIPIGQPTSCSWLYIYPKGIYELLLYLKRKYNNPRIYITENGMGDSSSLSLPDALEDQLRIKYHYLHLLHLLEAIKEGVDVKGYYIWSFLDDFEWNLGYTVRFGINYVDYRNELRRYPKYSALWFKRFLQNENRTSTSSFLYSQ</sequence>
<evidence type="ECO:0000256" key="7">
    <source>
        <dbReference type="SAM" id="SignalP"/>
    </source>
</evidence>
<evidence type="ECO:0008006" key="10">
    <source>
        <dbReference type="Google" id="ProtNLM"/>
    </source>
</evidence>
<keyword evidence="2 6" id="KW-0378">Hydrolase</keyword>
<dbReference type="PRINTS" id="PR00131">
    <property type="entry name" value="GLHYDRLASE1"/>
</dbReference>
<dbReference type="PANTHER" id="PTHR10353:SF262">
    <property type="entry name" value="BETA-GLUCOSIDASE"/>
    <property type="match status" value="1"/>
</dbReference>
<keyword evidence="3 6" id="KW-0326">Glycosidase</keyword>
<comment type="similarity">
    <text evidence="1 5">Belongs to the glycosyl hydrolase 1 family.</text>
</comment>
<keyword evidence="9" id="KW-1185">Reference proteome</keyword>
<feature type="chain" id="PRO_5001640147" description="Beta-glucosidase" evidence="7">
    <location>
        <begin position="24"/>
        <end position="519"/>
    </location>
</feature>
<evidence type="ECO:0000256" key="1">
    <source>
        <dbReference type="ARBA" id="ARBA00010838"/>
    </source>
</evidence>
<proteinExistence type="inferred from homology"/>
<dbReference type="Pfam" id="PF00232">
    <property type="entry name" value="Glyco_hydro_1"/>
    <property type="match status" value="1"/>
</dbReference>
<dbReference type="PROSITE" id="PS00653">
    <property type="entry name" value="GLYCOSYL_HYDROL_F1_2"/>
    <property type="match status" value="1"/>
</dbReference>
<evidence type="ECO:0000256" key="5">
    <source>
        <dbReference type="RuleBase" id="RU003690"/>
    </source>
</evidence>
<evidence type="ECO:0000256" key="4">
    <source>
        <dbReference type="PROSITE-ProRule" id="PRU10055"/>
    </source>
</evidence>
<dbReference type="AlphaFoldDB" id="A0A067L4S1"/>
<dbReference type="OrthoDB" id="65569at2759"/>
<evidence type="ECO:0000313" key="9">
    <source>
        <dbReference type="Proteomes" id="UP000027138"/>
    </source>
</evidence>
<dbReference type="PROSITE" id="PS00572">
    <property type="entry name" value="GLYCOSYL_HYDROL_F1_1"/>
    <property type="match status" value="1"/>
</dbReference>
<dbReference type="InterPro" id="IPR001360">
    <property type="entry name" value="Glyco_hydro_1"/>
</dbReference>
<evidence type="ECO:0000256" key="3">
    <source>
        <dbReference type="ARBA" id="ARBA00023295"/>
    </source>
</evidence>
<keyword evidence="7" id="KW-0732">Signal</keyword>